<dbReference type="Pfam" id="PF01079">
    <property type="entry name" value="Hint"/>
    <property type="match status" value="1"/>
</dbReference>
<dbReference type="Gene3D" id="2.170.16.10">
    <property type="entry name" value="Hedgehog/Intein (Hint) domain"/>
    <property type="match status" value="1"/>
</dbReference>
<feature type="compositionally biased region" description="Polar residues" evidence="1">
    <location>
        <begin position="348"/>
        <end position="358"/>
    </location>
</feature>
<dbReference type="EMBL" id="MU069475">
    <property type="protein sequence ID" value="KAF5841843.1"/>
    <property type="molecule type" value="Genomic_DNA"/>
</dbReference>
<dbReference type="Proteomes" id="UP000815325">
    <property type="component" value="Unassembled WGS sequence"/>
</dbReference>
<gene>
    <name evidence="3" type="ORF">DUNSADRAFT_10906</name>
</gene>
<feature type="domain" description="Hedgehog protein Hint" evidence="2">
    <location>
        <begin position="403"/>
        <end position="569"/>
    </location>
</feature>
<dbReference type="PANTHER" id="PTHR11889">
    <property type="entry name" value="HEDGEHOG"/>
    <property type="match status" value="1"/>
</dbReference>
<proteinExistence type="predicted"/>
<feature type="region of interest" description="Disordered" evidence="1">
    <location>
        <begin position="292"/>
        <end position="407"/>
    </location>
</feature>
<dbReference type="SUPFAM" id="SSF51294">
    <property type="entry name" value="Hedgehog/intein (Hint) domain"/>
    <property type="match status" value="1"/>
</dbReference>
<sequence length="634" mass="68457">MDCPLGSMTCKQAGIWFEMLRDETTESDVTFFLDEDEEVVHFRVQQWHDKPPNIFMKGYDTNPALNGHNSEYRVDCPSDMDAASSDCECGISIVGALNIDAPLDAGGDYYDDDANTDTSSRANRRLSSILHSHHDVHIASQVEHLELAPLASVPCHRVAELHGKANNGGKPHVTFTCPVTGMLMPVALTLKASHVVADLELGSELVLSLDAKLSPLSKNLGHVKVVCPHGNATDAWLRRSAVDDPMCACNVYGVDGLALSINYNYFPSTTLAADLSASAAYGPMQVSTLPEEVTGEGTLPPPPRSPPSSPPLSPPSNSLTSPPQLLQMKDPMEEDPRGEISSPPPTLRSPNSAPLSTHQRGRMIFHGGGANQNRPPNWGVWNPSPPPPSPSPSPPPPPPPPQRSQDCFPAASTVLVSQHNQRAPENHQALPSLIATRMDALRLDDNMLVVDRYGKPKLSPVLFFGHQVHERSTQYVKITTAAGQEVRASPEHVILLSESSPTWSAARHVPACVAAPGMFVFSVTPAIDDLGQCRGDKIVSVELEMAQGLYAPHSYDPDALIVVDGVVCSELTTSFTNGQLWFLKGLLASLQRILGLKVFGRVHDFLHASQFPEVFYNLVVAVRSLLGGMGGKLM</sequence>
<evidence type="ECO:0000313" key="3">
    <source>
        <dbReference type="EMBL" id="KAF5841843.1"/>
    </source>
</evidence>
<evidence type="ECO:0000259" key="2">
    <source>
        <dbReference type="Pfam" id="PF01079"/>
    </source>
</evidence>
<feature type="compositionally biased region" description="Low complexity" evidence="1">
    <location>
        <begin position="315"/>
        <end position="326"/>
    </location>
</feature>
<dbReference type="InterPro" id="IPR001767">
    <property type="entry name" value="Hedgehog_Hint"/>
</dbReference>
<dbReference type="CDD" id="cd00081">
    <property type="entry name" value="Hint"/>
    <property type="match status" value="1"/>
</dbReference>
<feature type="compositionally biased region" description="Pro residues" evidence="1">
    <location>
        <begin position="299"/>
        <end position="314"/>
    </location>
</feature>
<dbReference type="PANTHER" id="PTHR11889:SF31">
    <property type="entry name" value="PROTEIN HEDGEHOG"/>
    <property type="match status" value="1"/>
</dbReference>
<organism evidence="3 4">
    <name type="scientific">Dunaliella salina</name>
    <name type="common">Green alga</name>
    <name type="synonym">Protococcus salinus</name>
    <dbReference type="NCBI Taxonomy" id="3046"/>
    <lineage>
        <taxon>Eukaryota</taxon>
        <taxon>Viridiplantae</taxon>
        <taxon>Chlorophyta</taxon>
        <taxon>core chlorophytes</taxon>
        <taxon>Chlorophyceae</taxon>
        <taxon>CS clade</taxon>
        <taxon>Chlamydomonadales</taxon>
        <taxon>Dunaliellaceae</taxon>
        <taxon>Dunaliella</taxon>
    </lineage>
</organism>
<dbReference type="InterPro" id="IPR036844">
    <property type="entry name" value="Hint_dom_sf"/>
</dbReference>
<accession>A0ABQ7H4X3</accession>
<dbReference type="InterPro" id="IPR050387">
    <property type="entry name" value="Hedgehog_Signaling"/>
</dbReference>
<keyword evidence="4" id="KW-1185">Reference proteome</keyword>
<reference evidence="3" key="1">
    <citation type="submission" date="2017-08" db="EMBL/GenBank/DDBJ databases">
        <authorList>
            <person name="Polle J.E."/>
            <person name="Barry K."/>
            <person name="Cushman J."/>
            <person name="Schmutz J."/>
            <person name="Tran D."/>
            <person name="Hathwaick L.T."/>
            <person name="Yim W.C."/>
            <person name="Jenkins J."/>
            <person name="Mckie-Krisberg Z.M."/>
            <person name="Prochnik S."/>
            <person name="Lindquist E."/>
            <person name="Dockter R.B."/>
            <person name="Adam C."/>
            <person name="Molina H."/>
            <person name="Bunkerborg J."/>
            <person name="Jin E."/>
            <person name="Buchheim M."/>
            <person name="Magnuson J."/>
        </authorList>
    </citation>
    <scope>NUCLEOTIDE SEQUENCE</scope>
    <source>
        <strain evidence="3">CCAP 19/18</strain>
    </source>
</reference>
<comment type="caution">
    <text evidence="3">The sequence shown here is derived from an EMBL/GenBank/DDBJ whole genome shotgun (WGS) entry which is preliminary data.</text>
</comment>
<evidence type="ECO:0000256" key="1">
    <source>
        <dbReference type="SAM" id="MobiDB-lite"/>
    </source>
</evidence>
<name>A0ABQ7H4X3_DUNSA</name>
<protein>
    <submittedName>
        <fullName evidence="3">Hint module-domain-containing protein</fullName>
    </submittedName>
</protein>
<evidence type="ECO:0000313" key="4">
    <source>
        <dbReference type="Proteomes" id="UP000815325"/>
    </source>
</evidence>
<feature type="compositionally biased region" description="Pro residues" evidence="1">
    <location>
        <begin position="383"/>
        <end position="402"/>
    </location>
</feature>